<reference evidence="7" key="1">
    <citation type="journal article" date="2018" name="Genome Biol.">
        <title>SKESA: strategic k-mer extension for scrupulous assemblies.</title>
        <authorList>
            <person name="Souvorov A."/>
            <person name="Agarwala R."/>
            <person name="Lipman D.J."/>
        </authorList>
    </citation>
    <scope>NUCLEOTIDE SEQUENCE</scope>
    <source>
        <strain evidence="7">C8</strain>
    </source>
</reference>
<evidence type="ECO:0000256" key="5">
    <source>
        <dbReference type="ARBA" id="ARBA00023136"/>
    </source>
</evidence>
<dbReference type="InterPro" id="IPR036259">
    <property type="entry name" value="MFS_trans_sf"/>
</dbReference>
<reference evidence="7" key="2">
    <citation type="submission" date="2020-07" db="EMBL/GenBank/DDBJ databases">
        <authorList>
            <consortium name="NCBI Pathogen Detection Project"/>
        </authorList>
    </citation>
    <scope>NUCLEOTIDE SEQUENCE</scope>
    <source>
        <strain evidence="7">C8</strain>
    </source>
</reference>
<keyword evidence="2" id="KW-1003">Cell membrane</keyword>
<comment type="caution">
    <text evidence="7">The sequence shown here is derived from an EMBL/GenBank/DDBJ whole genome shotgun (WGS) entry which is preliminary data.</text>
</comment>
<dbReference type="AlphaFoldDB" id="A0A8H9UY47"/>
<dbReference type="EMBL" id="DACTCB010000015">
    <property type="protein sequence ID" value="HAT4308640.1"/>
    <property type="molecule type" value="Genomic_DNA"/>
</dbReference>
<accession>A0A8H9UY47</accession>
<dbReference type="PANTHER" id="PTHR23513">
    <property type="entry name" value="INTEGRAL MEMBRANE EFFLUX PROTEIN-RELATED"/>
    <property type="match status" value="1"/>
</dbReference>
<evidence type="ECO:0000256" key="3">
    <source>
        <dbReference type="ARBA" id="ARBA00022692"/>
    </source>
</evidence>
<evidence type="ECO:0000313" key="7">
    <source>
        <dbReference type="EMBL" id="HAT4308640.1"/>
    </source>
</evidence>
<dbReference type="Gene3D" id="1.20.1250.20">
    <property type="entry name" value="MFS general substrate transporter like domains"/>
    <property type="match status" value="1"/>
</dbReference>
<feature type="transmembrane region" description="Helical" evidence="6">
    <location>
        <begin position="140"/>
        <end position="159"/>
    </location>
</feature>
<evidence type="ECO:0000256" key="6">
    <source>
        <dbReference type="SAM" id="Phobius"/>
    </source>
</evidence>
<feature type="transmembrane region" description="Helical" evidence="6">
    <location>
        <begin position="71"/>
        <end position="90"/>
    </location>
</feature>
<dbReference type="GO" id="GO:0022857">
    <property type="term" value="F:transmembrane transporter activity"/>
    <property type="evidence" value="ECO:0007669"/>
    <property type="project" value="InterPro"/>
</dbReference>
<sequence length="402" mass="45617">MKNKNYYCMLLSIIINNFGDVLFDLFIIWSITRKTDNILNAVYLIGSSILFRAILSLFVGILIDHKNKKKLIVFTNISSALIVFLFFINFEFIIDRIWLSLLLILLNNINNEIFAKSYLILGSELFDKEKFIKFQSTYTIAVRIINVFGSAIVGFLIAYLSEKFIFGLDILTFFISAVLIIKVKYIYIAKESNLKGLIQILEEIKFDVKYTFKSIYKISFLKKFVMLMFILNIAYGFIPYILPLIISNNNNSSILLGGLKSAITIGEILGLFLVVKLGRYVSILFKVSMVGCAIIMFSLINISNMNIIIIIFLLYGALDSITQPLFSYTVSSIDEESRGRILGGIDTLILISPSLGMWIGTKLMNINYNIGLLFLSSIFIIALILILTSKDFNGIRISSENK</sequence>
<name>A0A8H9UY47_CLOPF</name>
<dbReference type="PANTHER" id="PTHR23513:SF6">
    <property type="entry name" value="MAJOR FACILITATOR SUPERFAMILY ASSOCIATED DOMAIN-CONTAINING PROTEIN"/>
    <property type="match status" value="1"/>
</dbReference>
<feature type="transmembrane region" description="Helical" evidence="6">
    <location>
        <begin position="7"/>
        <end position="29"/>
    </location>
</feature>
<gene>
    <name evidence="7" type="ORF">I9080_002476</name>
</gene>
<feature type="transmembrane region" description="Helical" evidence="6">
    <location>
        <begin position="41"/>
        <end position="64"/>
    </location>
</feature>
<keyword evidence="5 6" id="KW-0472">Membrane</keyword>
<comment type="subcellular location">
    <subcellularLocation>
        <location evidence="1">Cell membrane</location>
        <topology evidence="1">Multi-pass membrane protein</topology>
    </subcellularLocation>
</comment>
<keyword evidence="4 6" id="KW-1133">Transmembrane helix</keyword>
<feature type="transmembrane region" description="Helical" evidence="6">
    <location>
        <begin position="306"/>
        <end position="329"/>
    </location>
</feature>
<evidence type="ECO:0000313" key="8">
    <source>
        <dbReference type="Proteomes" id="UP000859547"/>
    </source>
</evidence>
<evidence type="ECO:0000256" key="2">
    <source>
        <dbReference type="ARBA" id="ARBA00022475"/>
    </source>
</evidence>
<dbReference type="Proteomes" id="UP000859547">
    <property type="component" value="Unassembled WGS sequence"/>
</dbReference>
<organism evidence="7 8">
    <name type="scientific">Clostridium perfringens</name>
    <dbReference type="NCBI Taxonomy" id="1502"/>
    <lineage>
        <taxon>Bacteria</taxon>
        <taxon>Bacillati</taxon>
        <taxon>Bacillota</taxon>
        <taxon>Clostridia</taxon>
        <taxon>Eubacteriales</taxon>
        <taxon>Clostridiaceae</taxon>
        <taxon>Clostridium</taxon>
    </lineage>
</organism>
<feature type="transmembrane region" description="Helical" evidence="6">
    <location>
        <begin position="165"/>
        <end position="187"/>
    </location>
</feature>
<dbReference type="GO" id="GO:0005886">
    <property type="term" value="C:plasma membrane"/>
    <property type="evidence" value="ECO:0007669"/>
    <property type="project" value="UniProtKB-SubCell"/>
</dbReference>
<keyword evidence="3 6" id="KW-0812">Transmembrane</keyword>
<dbReference type="SUPFAM" id="SSF103473">
    <property type="entry name" value="MFS general substrate transporter"/>
    <property type="match status" value="1"/>
</dbReference>
<dbReference type="InterPro" id="IPR011701">
    <property type="entry name" value="MFS"/>
</dbReference>
<feature type="transmembrane region" description="Helical" evidence="6">
    <location>
        <begin position="341"/>
        <end position="360"/>
    </location>
</feature>
<dbReference type="Pfam" id="PF07690">
    <property type="entry name" value="MFS_1"/>
    <property type="match status" value="1"/>
</dbReference>
<protein>
    <submittedName>
        <fullName evidence="7">MFS transporter</fullName>
    </submittedName>
</protein>
<feature type="transmembrane region" description="Helical" evidence="6">
    <location>
        <begin position="254"/>
        <end position="274"/>
    </location>
</feature>
<feature type="transmembrane region" description="Helical" evidence="6">
    <location>
        <begin position="96"/>
        <end position="119"/>
    </location>
</feature>
<feature type="transmembrane region" description="Helical" evidence="6">
    <location>
        <begin position="224"/>
        <end position="242"/>
    </location>
</feature>
<evidence type="ECO:0000256" key="1">
    <source>
        <dbReference type="ARBA" id="ARBA00004651"/>
    </source>
</evidence>
<evidence type="ECO:0000256" key="4">
    <source>
        <dbReference type="ARBA" id="ARBA00022989"/>
    </source>
</evidence>
<feature type="transmembrane region" description="Helical" evidence="6">
    <location>
        <begin position="366"/>
        <end position="387"/>
    </location>
</feature>
<proteinExistence type="predicted"/>